<gene>
    <name evidence="1" type="ORF">LTS18_003325</name>
</gene>
<reference evidence="1" key="1">
    <citation type="submission" date="2024-09" db="EMBL/GenBank/DDBJ databases">
        <title>Black Yeasts Isolated from many extreme environments.</title>
        <authorList>
            <person name="Coleine C."/>
            <person name="Stajich J.E."/>
            <person name="Selbmann L."/>
        </authorList>
    </citation>
    <scope>NUCLEOTIDE SEQUENCE</scope>
    <source>
        <strain evidence="1">CCFEE 5737</strain>
    </source>
</reference>
<dbReference type="Proteomes" id="UP001186974">
    <property type="component" value="Unassembled WGS sequence"/>
</dbReference>
<accession>A0ACC3DBY2</accession>
<comment type="caution">
    <text evidence="1">The sequence shown here is derived from an EMBL/GenBank/DDBJ whole genome shotgun (WGS) entry which is preliminary data.</text>
</comment>
<organism evidence="1 2">
    <name type="scientific">Coniosporium uncinatum</name>
    <dbReference type="NCBI Taxonomy" id="93489"/>
    <lineage>
        <taxon>Eukaryota</taxon>
        <taxon>Fungi</taxon>
        <taxon>Dikarya</taxon>
        <taxon>Ascomycota</taxon>
        <taxon>Pezizomycotina</taxon>
        <taxon>Dothideomycetes</taxon>
        <taxon>Dothideomycetes incertae sedis</taxon>
        <taxon>Coniosporium</taxon>
    </lineage>
</organism>
<keyword evidence="2" id="KW-1185">Reference proteome</keyword>
<proteinExistence type="predicted"/>
<evidence type="ECO:0000313" key="2">
    <source>
        <dbReference type="Proteomes" id="UP001186974"/>
    </source>
</evidence>
<dbReference type="EMBL" id="JAWDJW010006412">
    <property type="protein sequence ID" value="KAK3064853.1"/>
    <property type="molecule type" value="Genomic_DNA"/>
</dbReference>
<name>A0ACC3DBY2_9PEZI</name>
<protein>
    <submittedName>
        <fullName evidence="1">Uncharacterized protein</fullName>
    </submittedName>
</protein>
<evidence type="ECO:0000313" key="1">
    <source>
        <dbReference type="EMBL" id="KAK3064853.1"/>
    </source>
</evidence>
<sequence>MLTKNIPYILQLPLELREQIYAYILPHSEPSSSGGGGGETQTHLEDPYRFWHRGSLSLVTVNRQISLEASRLFYSTNAFGLTVHDSGVEICIEYVPRLEEHPSFARRTGSRNGNPSAHHHHHQKRTDLSRLRGEHVRCLTRLCVYVPTHYTASGGDEVEDAYVAWDREKARRGRVRGSGLDPEAMSRWFVEEYFPSLSEARREYREGVWRSVEGLVRMLSLGEREGLGERCVRSLEVDFESYSTPADEAVYEANGPDGKLVKGVVERFPEGLRKKMVVKSRMTFG</sequence>